<dbReference type="InterPro" id="IPR016177">
    <property type="entry name" value="DNA-bd_dom_sf"/>
</dbReference>
<dbReference type="Pfam" id="PF13392">
    <property type="entry name" value="HNH_3"/>
    <property type="match status" value="1"/>
</dbReference>
<dbReference type="GO" id="GO:0003700">
    <property type="term" value="F:DNA-binding transcription factor activity"/>
    <property type="evidence" value="ECO:0007669"/>
    <property type="project" value="InterPro"/>
</dbReference>
<dbReference type="RefSeq" id="WP_116554826.1">
    <property type="nucleotide sequence ID" value="NZ_QCZG01000019.1"/>
</dbReference>
<keyword evidence="1" id="KW-0805">Transcription regulation</keyword>
<dbReference type="InterPro" id="IPR001471">
    <property type="entry name" value="AP2/ERF_dom"/>
</dbReference>
<dbReference type="InterPro" id="IPR036955">
    <property type="entry name" value="AP2/ERF_dom_sf"/>
</dbReference>
<evidence type="ECO:0000313" key="8">
    <source>
        <dbReference type="Proteomes" id="UP000245998"/>
    </source>
</evidence>
<evidence type="ECO:0000313" key="7">
    <source>
        <dbReference type="EMBL" id="PWA11094.1"/>
    </source>
</evidence>
<keyword evidence="7" id="KW-0540">Nuclease</keyword>
<proteinExistence type="predicted"/>
<evidence type="ECO:0000256" key="2">
    <source>
        <dbReference type="ARBA" id="ARBA00023016"/>
    </source>
</evidence>
<dbReference type="Gene3D" id="3.90.75.20">
    <property type="match status" value="1"/>
</dbReference>
<accession>A0A2U1K1M4</accession>
<dbReference type="PROSITE" id="PS51032">
    <property type="entry name" value="AP2_ERF"/>
    <property type="match status" value="1"/>
</dbReference>
<name>A0A2U1K1M4_9BACI</name>
<dbReference type="PANTHER" id="PTHR31241">
    <property type="entry name" value="DEHYDRATION-RESPONSIVE ELEMENT-BINDING PROTEIN 2C"/>
    <property type="match status" value="1"/>
</dbReference>
<keyword evidence="8" id="KW-1185">Reference proteome</keyword>
<evidence type="ECO:0000256" key="1">
    <source>
        <dbReference type="ARBA" id="ARBA00023015"/>
    </source>
</evidence>
<sequence>MKLITLTQGKAAIVDKREYERISQYNWHYHKGYAARTSRENGKKRTIYMHREIMQTPEGFVTDHINGNRLDNRKKNLRICTRAENNMNMRNYKSRKKSKKASKFKGVYWVGGIQAKWVAEIRHNGKQIHLGYFFHEIEAAYAYDQAALELFGEFASPNFTAEDGSKKCMLTTLKPSSQTESGKTQEMIII</sequence>
<evidence type="ECO:0000259" key="6">
    <source>
        <dbReference type="PROSITE" id="PS51032"/>
    </source>
</evidence>
<keyword evidence="7" id="KW-0378">Hydrolase</keyword>
<dbReference type="Gene3D" id="3.30.730.10">
    <property type="entry name" value="AP2/ERF domain"/>
    <property type="match status" value="1"/>
</dbReference>
<reference evidence="7 8" key="1">
    <citation type="submission" date="2018-04" db="EMBL/GenBank/DDBJ databases">
        <title>Camelliibacillus theae gen. nov., sp. nov., isolated from Pu'er tea.</title>
        <authorList>
            <person name="Niu L."/>
        </authorList>
    </citation>
    <scope>NUCLEOTIDE SEQUENCE [LARGE SCALE GENOMIC DNA]</scope>
    <source>
        <strain evidence="7 8">T8</strain>
    </source>
</reference>
<dbReference type="AlphaFoldDB" id="A0A2U1K1M4"/>
<dbReference type="Proteomes" id="UP000245998">
    <property type="component" value="Unassembled WGS sequence"/>
</dbReference>
<keyword evidence="3" id="KW-0238">DNA-binding</keyword>
<dbReference type="SMART" id="SM00380">
    <property type="entry name" value="AP2"/>
    <property type="match status" value="1"/>
</dbReference>
<protein>
    <submittedName>
        <fullName evidence="7">Endonuclease</fullName>
    </submittedName>
</protein>
<keyword evidence="2" id="KW-0346">Stress response</keyword>
<dbReference type="SUPFAM" id="SSF54060">
    <property type="entry name" value="His-Me finger endonucleases"/>
    <property type="match status" value="1"/>
</dbReference>
<feature type="domain" description="AP2/ERF" evidence="6">
    <location>
        <begin position="103"/>
        <end position="160"/>
    </location>
</feature>
<gene>
    <name evidence="7" type="ORF">DCC39_10370</name>
</gene>
<dbReference type="SUPFAM" id="SSF54171">
    <property type="entry name" value="DNA-binding domain"/>
    <property type="match status" value="1"/>
</dbReference>
<keyword evidence="4" id="KW-0010">Activator</keyword>
<dbReference type="InterPro" id="IPR044925">
    <property type="entry name" value="His-Me_finger_sf"/>
</dbReference>
<evidence type="ECO:0000256" key="3">
    <source>
        <dbReference type="ARBA" id="ARBA00023125"/>
    </source>
</evidence>
<evidence type="ECO:0000256" key="4">
    <source>
        <dbReference type="ARBA" id="ARBA00023159"/>
    </source>
</evidence>
<keyword evidence="5" id="KW-0804">Transcription</keyword>
<dbReference type="PANTHER" id="PTHR31241:SF62">
    <property type="entry name" value="DEHYDRATION-RESPONSIVE ELEMENT-BINDING PROTEIN 2D"/>
    <property type="match status" value="1"/>
</dbReference>
<dbReference type="GO" id="GO:0003677">
    <property type="term" value="F:DNA binding"/>
    <property type="evidence" value="ECO:0007669"/>
    <property type="project" value="UniProtKB-KW"/>
</dbReference>
<evidence type="ECO:0000256" key="5">
    <source>
        <dbReference type="ARBA" id="ARBA00023163"/>
    </source>
</evidence>
<dbReference type="EMBL" id="QCZG01000019">
    <property type="protein sequence ID" value="PWA11094.1"/>
    <property type="molecule type" value="Genomic_DNA"/>
</dbReference>
<dbReference type="GO" id="GO:0004519">
    <property type="term" value="F:endonuclease activity"/>
    <property type="evidence" value="ECO:0007669"/>
    <property type="project" value="UniProtKB-KW"/>
</dbReference>
<keyword evidence="7" id="KW-0255">Endonuclease</keyword>
<organism evidence="7 8">
    <name type="scientific">Pueribacillus theae</name>
    <dbReference type="NCBI Taxonomy" id="2171751"/>
    <lineage>
        <taxon>Bacteria</taxon>
        <taxon>Bacillati</taxon>
        <taxon>Bacillota</taxon>
        <taxon>Bacilli</taxon>
        <taxon>Bacillales</taxon>
        <taxon>Bacillaceae</taxon>
        <taxon>Pueribacillus</taxon>
    </lineage>
</organism>
<dbReference type="OrthoDB" id="8974199at2"/>
<comment type="caution">
    <text evidence="7">The sequence shown here is derived from an EMBL/GenBank/DDBJ whole genome shotgun (WGS) entry which is preliminary data.</text>
</comment>
<dbReference type="InterPro" id="IPR003615">
    <property type="entry name" value="HNH_nuc"/>
</dbReference>